<sequence length="353" mass="40218">MPNKQQRTEIHQSGTADGWHGTIEAGGRFPPEGGRYHMYIGLFCPFAHRANLVRHLANLTSIIDISVVMPYPKGDENGWPGWRFLSAEEEKEGVYPGATADRLFGSKYLHEVYFKADKEYKGRYSVPVIWDKKTGEIVSNESAEILRWLPTAFTSITEKSLDLYPVSLQPKIDALSPLLQDYLNTGVYKAGFAPNQDLYNAAIPPLFGALNFLEKLIHANGGPYVFGDQLTEVDVRVYATIVRFDTVYVQHFKCDLGTIRHVYPVLNEWLKGMYWGVEGCRETTEFRHIKENYTKSHDFINPRGITPMGPFPEVEEGPAETQYSKLKPGGVKMDKVLEWEERVRREYEKKVSG</sequence>
<dbReference type="InterPro" id="IPR040079">
    <property type="entry name" value="Glutathione_S-Trfase"/>
</dbReference>
<gene>
    <name evidence="6" type="ORF">K490DRAFT_42478</name>
</gene>
<feature type="binding site" evidence="2">
    <location>
        <position position="82"/>
    </location>
    <ligand>
        <name>glutathione</name>
        <dbReference type="ChEBI" id="CHEBI:57925"/>
    </ligand>
</feature>
<feature type="site" description="Lowers pKa of active site Cys" evidence="3">
    <location>
        <position position="293"/>
    </location>
</feature>
<dbReference type="InterPro" id="IPR004045">
    <property type="entry name" value="Glutathione_S-Trfase_N"/>
</dbReference>
<dbReference type="InterPro" id="IPR016639">
    <property type="entry name" value="GST_Omega/GSH"/>
</dbReference>
<dbReference type="CDD" id="cd03190">
    <property type="entry name" value="GST_C_Omega_like"/>
    <property type="match status" value="1"/>
</dbReference>
<dbReference type="InterPro" id="IPR036282">
    <property type="entry name" value="Glutathione-S-Trfase_C_sf"/>
</dbReference>
<feature type="binding site" evidence="2">
    <location>
        <begin position="141"/>
        <end position="142"/>
    </location>
    <ligand>
        <name>glutathione</name>
        <dbReference type="ChEBI" id="CHEBI:57925"/>
    </ligand>
</feature>
<dbReference type="PANTHER" id="PTHR32419">
    <property type="entry name" value="GLUTATHIONYL-HYDROQUINONE REDUCTASE"/>
    <property type="match status" value="1"/>
</dbReference>
<dbReference type="Proteomes" id="UP000799776">
    <property type="component" value="Unassembled WGS sequence"/>
</dbReference>
<feature type="active site" description="Nucleophile" evidence="1">
    <location>
        <position position="44"/>
    </location>
</feature>
<protein>
    <recommendedName>
        <fullName evidence="5">GST N-terminal domain-containing protein</fullName>
    </recommendedName>
</protein>
<dbReference type="AlphaFoldDB" id="A0A9P4HW10"/>
<accession>A0A9P4HW10</accession>
<dbReference type="Gene3D" id="1.20.1050.10">
    <property type="match status" value="1"/>
</dbReference>
<dbReference type="PIRSF" id="PIRSF015753">
    <property type="entry name" value="GST"/>
    <property type="match status" value="1"/>
</dbReference>
<dbReference type="InterPro" id="IPR036249">
    <property type="entry name" value="Thioredoxin-like_sf"/>
</dbReference>
<dbReference type="Pfam" id="PF13409">
    <property type="entry name" value="GST_N_2"/>
    <property type="match status" value="1"/>
</dbReference>
<dbReference type="OrthoDB" id="2309723at2759"/>
<dbReference type="PANTHER" id="PTHR32419:SF23">
    <property type="entry name" value="GLUTATHIONE S-TRANSFERASE (EUROFUNG)"/>
    <property type="match status" value="1"/>
</dbReference>
<dbReference type="SUPFAM" id="SSF52833">
    <property type="entry name" value="Thioredoxin-like"/>
    <property type="match status" value="1"/>
</dbReference>
<dbReference type="SFLD" id="SFLDS00019">
    <property type="entry name" value="Glutathione_Transferase_(cytos"/>
    <property type="match status" value="1"/>
</dbReference>
<dbReference type="GO" id="GO:0004364">
    <property type="term" value="F:glutathione transferase activity"/>
    <property type="evidence" value="ECO:0007669"/>
    <property type="project" value="InterPro"/>
</dbReference>
<evidence type="ECO:0000256" key="1">
    <source>
        <dbReference type="PIRSR" id="PIRSR015753-1"/>
    </source>
</evidence>
<feature type="domain" description="GST N-terminal" evidence="5">
    <location>
        <begin position="43"/>
        <end position="151"/>
    </location>
</feature>
<dbReference type="Gene3D" id="3.40.30.10">
    <property type="entry name" value="Glutaredoxin"/>
    <property type="match status" value="1"/>
</dbReference>
<proteinExistence type="predicted"/>
<dbReference type="InterPro" id="IPR047047">
    <property type="entry name" value="GST_Omega-like_C"/>
</dbReference>
<evidence type="ECO:0000256" key="4">
    <source>
        <dbReference type="SAM" id="MobiDB-lite"/>
    </source>
</evidence>
<keyword evidence="7" id="KW-1185">Reference proteome</keyword>
<dbReference type="SFLD" id="SFLDG01148">
    <property type="entry name" value="Xi_(cytGST)"/>
    <property type="match status" value="1"/>
</dbReference>
<organism evidence="6 7">
    <name type="scientific">Saccharata proteae CBS 121410</name>
    <dbReference type="NCBI Taxonomy" id="1314787"/>
    <lineage>
        <taxon>Eukaryota</taxon>
        <taxon>Fungi</taxon>
        <taxon>Dikarya</taxon>
        <taxon>Ascomycota</taxon>
        <taxon>Pezizomycotina</taxon>
        <taxon>Dothideomycetes</taxon>
        <taxon>Dothideomycetes incertae sedis</taxon>
        <taxon>Botryosphaeriales</taxon>
        <taxon>Saccharataceae</taxon>
        <taxon>Saccharata</taxon>
    </lineage>
</organism>
<evidence type="ECO:0000313" key="6">
    <source>
        <dbReference type="EMBL" id="KAF2087079.1"/>
    </source>
</evidence>
<dbReference type="GO" id="GO:0005737">
    <property type="term" value="C:cytoplasm"/>
    <property type="evidence" value="ECO:0007669"/>
    <property type="project" value="TreeGrafter"/>
</dbReference>
<comment type="caution">
    <text evidence="6">The sequence shown here is derived from an EMBL/GenBank/DDBJ whole genome shotgun (WGS) entry which is preliminary data.</text>
</comment>
<feature type="compositionally biased region" description="Basic and acidic residues" evidence="4">
    <location>
        <begin position="1"/>
        <end position="10"/>
    </location>
</feature>
<dbReference type="Pfam" id="PF13410">
    <property type="entry name" value="GST_C_2"/>
    <property type="match status" value="1"/>
</dbReference>
<name>A0A9P4HW10_9PEZI</name>
<evidence type="ECO:0000259" key="5">
    <source>
        <dbReference type="Pfam" id="PF13409"/>
    </source>
</evidence>
<evidence type="ECO:0000313" key="7">
    <source>
        <dbReference type="Proteomes" id="UP000799776"/>
    </source>
</evidence>
<evidence type="ECO:0000256" key="2">
    <source>
        <dbReference type="PIRSR" id="PIRSR015753-2"/>
    </source>
</evidence>
<reference evidence="6" key="1">
    <citation type="journal article" date="2020" name="Stud. Mycol.">
        <title>101 Dothideomycetes genomes: a test case for predicting lifestyles and emergence of pathogens.</title>
        <authorList>
            <person name="Haridas S."/>
            <person name="Albert R."/>
            <person name="Binder M."/>
            <person name="Bloem J."/>
            <person name="Labutti K."/>
            <person name="Salamov A."/>
            <person name="Andreopoulos B."/>
            <person name="Baker S."/>
            <person name="Barry K."/>
            <person name="Bills G."/>
            <person name="Bluhm B."/>
            <person name="Cannon C."/>
            <person name="Castanera R."/>
            <person name="Culley D."/>
            <person name="Daum C."/>
            <person name="Ezra D."/>
            <person name="Gonzalez J."/>
            <person name="Henrissat B."/>
            <person name="Kuo A."/>
            <person name="Liang C."/>
            <person name="Lipzen A."/>
            <person name="Lutzoni F."/>
            <person name="Magnuson J."/>
            <person name="Mondo S."/>
            <person name="Nolan M."/>
            <person name="Ohm R."/>
            <person name="Pangilinan J."/>
            <person name="Park H.-J."/>
            <person name="Ramirez L."/>
            <person name="Alfaro M."/>
            <person name="Sun H."/>
            <person name="Tritt A."/>
            <person name="Yoshinaga Y."/>
            <person name="Zwiers L.-H."/>
            <person name="Turgeon B."/>
            <person name="Goodwin S."/>
            <person name="Spatafora J."/>
            <person name="Crous P."/>
            <person name="Grigoriev I."/>
        </authorList>
    </citation>
    <scope>NUCLEOTIDE SEQUENCE</scope>
    <source>
        <strain evidence="6">CBS 121410</strain>
    </source>
</reference>
<dbReference type="SUPFAM" id="SSF47616">
    <property type="entry name" value="GST C-terminal domain-like"/>
    <property type="match status" value="1"/>
</dbReference>
<dbReference type="EMBL" id="ML978721">
    <property type="protein sequence ID" value="KAF2087079.1"/>
    <property type="molecule type" value="Genomic_DNA"/>
</dbReference>
<feature type="site" description="Lowers pKa of active site Cys" evidence="3">
    <location>
        <position position="248"/>
    </location>
</feature>
<dbReference type="SFLD" id="SFLDG01206">
    <property type="entry name" value="Xi.1"/>
    <property type="match status" value="1"/>
</dbReference>
<feature type="binding site" evidence="2">
    <location>
        <begin position="123"/>
        <end position="126"/>
    </location>
    <ligand>
        <name>glutathione</name>
        <dbReference type="ChEBI" id="CHEBI:57925"/>
    </ligand>
</feature>
<evidence type="ECO:0000256" key="3">
    <source>
        <dbReference type="PIRSR" id="PIRSR015753-3"/>
    </source>
</evidence>
<feature type="active site" description="Proton donor/acceptor" evidence="1">
    <location>
        <position position="188"/>
    </location>
</feature>
<feature type="region of interest" description="Disordered" evidence="4">
    <location>
        <begin position="1"/>
        <end position="24"/>
    </location>
</feature>